<name>C7PXG7_CATAD</name>
<sequence>MRPTPIGMTAGLALSEGVISLSSPALQPIPHLFLRHRPQHTVTCGTPRPRRQHRLKPIKNLIQLHRRLMAVDISTSKQLPPMQQPPIPRKHHPLLPSRPGRQRRIPHIRSLIRGINPQHPQPPRQRPQMNVQQKPQRPPNPLRKTQLPHLHPLPTHRHMPNPHNPPINHQLPNLNQRHPQSLHNMPQTRHAISRNPSPHPTVSRRHKDMQPRVERNTDLHFRHPASMPAPRSRDHWIASRGSRPTPPQHQPHATVQPPGSAANGTPLLLAAQRATMQPPGSAADAHPAASGHSPRHDPTDRHCC</sequence>
<accession>C7PXG7</accession>
<evidence type="ECO:0000256" key="1">
    <source>
        <dbReference type="SAM" id="MobiDB-lite"/>
    </source>
</evidence>
<reference evidence="2 3" key="1">
    <citation type="journal article" date="2009" name="Stand. Genomic Sci.">
        <title>Complete genome sequence of Catenulispora acidiphila type strain (ID 139908).</title>
        <authorList>
            <person name="Copeland A."/>
            <person name="Lapidus A."/>
            <person name="Glavina Del Rio T."/>
            <person name="Nolan M."/>
            <person name="Lucas S."/>
            <person name="Chen F."/>
            <person name="Tice H."/>
            <person name="Cheng J.F."/>
            <person name="Bruce D."/>
            <person name="Goodwin L."/>
            <person name="Pitluck S."/>
            <person name="Mikhailova N."/>
            <person name="Pati A."/>
            <person name="Ivanova N."/>
            <person name="Mavromatis K."/>
            <person name="Chen A."/>
            <person name="Palaniappan K."/>
            <person name="Chain P."/>
            <person name="Land M."/>
            <person name="Hauser L."/>
            <person name="Chang Y.J."/>
            <person name="Jeffries C.D."/>
            <person name="Chertkov O."/>
            <person name="Brettin T."/>
            <person name="Detter J.C."/>
            <person name="Han C."/>
            <person name="Ali Z."/>
            <person name="Tindall B.J."/>
            <person name="Goker M."/>
            <person name="Bristow J."/>
            <person name="Eisen J.A."/>
            <person name="Markowitz V."/>
            <person name="Hugenholtz P."/>
            <person name="Kyrpides N.C."/>
            <person name="Klenk H.P."/>
        </authorList>
    </citation>
    <scope>NUCLEOTIDE SEQUENCE [LARGE SCALE GENOMIC DNA]</scope>
    <source>
        <strain evidence="3">DSM 44928 / JCM 14897 / NBRC 102108 / NRRL B-24433 / ID139908</strain>
    </source>
</reference>
<dbReference type="InParanoid" id="C7PXG7"/>
<feature type="region of interest" description="Disordered" evidence="1">
    <location>
        <begin position="114"/>
        <end position="304"/>
    </location>
</feature>
<protein>
    <submittedName>
        <fullName evidence="2">Uncharacterized protein</fullName>
    </submittedName>
</protein>
<feature type="compositionally biased region" description="Basic and acidic residues" evidence="1">
    <location>
        <begin position="294"/>
        <end position="304"/>
    </location>
</feature>
<dbReference type="AlphaFoldDB" id="C7PXG7"/>
<organism evidence="2 3">
    <name type="scientific">Catenulispora acidiphila (strain DSM 44928 / JCM 14897 / NBRC 102108 / NRRL B-24433 / ID139908)</name>
    <dbReference type="NCBI Taxonomy" id="479433"/>
    <lineage>
        <taxon>Bacteria</taxon>
        <taxon>Bacillati</taxon>
        <taxon>Actinomycetota</taxon>
        <taxon>Actinomycetes</taxon>
        <taxon>Catenulisporales</taxon>
        <taxon>Catenulisporaceae</taxon>
        <taxon>Catenulispora</taxon>
    </lineage>
</organism>
<dbReference type="KEGG" id="cai:Caci_2502"/>
<proteinExistence type="predicted"/>
<feature type="compositionally biased region" description="Low complexity" evidence="1">
    <location>
        <begin position="166"/>
        <end position="176"/>
    </location>
</feature>
<evidence type="ECO:0000313" key="3">
    <source>
        <dbReference type="Proteomes" id="UP000000851"/>
    </source>
</evidence>
<gene>
    <name evidence="2" type="ordered locus">Caci_2502</name>
</gene>
<dbReference type="EMBL" id="CP001700">
    <property type="protein sequence ID" value="ACU71420.1"/>
    <property type="molecule type" value="Genomic_DNA"/>
</dbReference>
<evidence type="ECO:0000313" key="2">
    <source>
        <dbReference type="EMBL" id="ACU71420.1"/>
    </source>
</evidence>
<keyword evidence="3" id="KW-1185">Reference proteome</keyword>
<feature type="region of interest" description="Disordered" evidence="1">
    <location>
        <begin position="78"/>
        <end position="102"/>
    </location>
</feature>
<feature type="compositionally biased region" description="Basic and acidic residues" evidence="1">
    <location>
        <begin position="208"/>
        <end position="221"/>
    </location>
</feature>
<feature type="compositionally biased region" description="Polar residues" evidence="1">
    <location>
        <begin position="177"/>
        <end position="187"/>
    </location>
</feature>
<dbReference type="HOGENOM" id="CLU_914286_0_0_11"/>
<dbReference type="Proteomes" id="UP000000851">
    <property type="component" value="Chromosome"/>
</dbReference>